<dbReference type="Pfam" id="PF15617">
    <property type="entry name" value="C-C_Bond_Lyase"/>
    <property type="match status" value="1"/>
</dbReference>
<dbReference type="HOGENOM" id="CLU_062194_0_0_11"/>
<evidence type="ECO:0000256" key="1">
    <source>
        <dbReference type="ARBA" id="ARBA00001946"/>
    </source>
</evidence>
<reference evidence="4 5" key="1">
    <citation type="submission" date="2014-07" db="EMBL/GenBank/DDBJ databases">
        <title>Genome Sequencing of Dermacoccus nishinomiyaensis.</title>
        <authorList>
            <person name="Hong K.W."/>
            <person name="Chan K.G."/>
        </authorList>
    </citation>
    <scope>NUCLEOTIDE SEQUENCE [LARGE SCALE GENOMIC DNA]</scope>
    <source>
        <strain evidence="4 5">M25</strain>
    </source>
</reference>
<dbReference type="OrthoDB" id="348111at2"/>
<dbReference type="InterPro" id="IPR040442">
    <property type="entry name" value="Pyrv_kinase-like_dom_sf"/>
</dbReference>
<keyword evidence="5" id="KW-1185">Reference proteome</keyword>
<dbReference type="PANTHER" id="PTHR32308">
    <property type="entry name" value="LYASE BETA SUBUNIT, PUTATIVE (AFU_ORTHOLOGUE AFUA_4G13030)-RELATED"/>
    <property type="match status" value="1"/>
</dbReference>
<dbReference type="InterPro" id="IPR039480">
    <property type="entry name" value="C-C_Bond_Lyase-like"/>
</dbReference>
<protein>
    <submittedName>
        <fullName evidence="4">ATP/GTP-binding protein</fullName>
    </submittedName>
</protein>
<accession>A0A075JDK7</accession>
<dbReference type="GO" id="GO:0000287">
    <property type="term" value="F:magnesium ion binding"/>
    <property type="evidence" value="ECO:0007669"/>
    <property type="project" value="TreeGrafter"/>
</dbReference>
<dbReference type="GO" id="GO:0006107">
    <property type="term" value="P:oxaloacetate metabolic process"/>
    <property type="evidence" value="ECO:0007669"/>
    <property type="project" value="TreeGrafter"/>
</dbReference>
<evidence type="ECO:0000256" key="2">
    <source>
        <dbReference type="ARBA" id="ARBA00022723"/>
    </source>
</evidence>
<dbReference type="Proteomes" id="UP000027986">
    <property type="component" value="Chromosome"/>
</dbReference>
<gene>
    <name evidence="4" type="ORF">HX89_00465</name>
</gene>
<keyword evidence="2" id="KW-0479">Metal-binding</keyword>
<name>A0A075JDK7_9MICO</name>
<evidence type="ECO:0000256" key="3">
    <source>
        <dbReference type="ARBA" id="ARBA00022842"/>
    </source>
</evidence>
<dbReference type="RefSeq" id="WP_038566198.1">
    <property type="nucleotide sequence ID" value="NZ_CP008889.1"/>
</dbReference>
<dbReference type="EMBL" id="CP008889">
    <property type="protein sequence ID" value="AIF39725.1"/>
    <property type="molecule type" value="Genomic_DNA"/>
</dbReference>
<dbReference type="eggNOG" id="COG2301">
    <property type="taxonomic scope" value="Bacteria"/>
</dbReference>
<dbReference type="Gene3D" id="3.20.20.60">
    <property type="entry name" value="Phosphoenolpyruvate-binding domains"/>
    <property type="match status" value="2"/>
</dbReference>
<dbReference type="SUPFAM" id="SSF51621">
    <property type="entry name" value="Phosphoenolpyruvate/pyruvate domain"/>
    <property type="match status" value="1"/>
</dbReference>
<dbReference type="PANTHER" id="PTHR32308:SF10">
    <property type="entry name" value="CITRATE LYASE SUBUNIT BETA"/>
    <property type="match status" value="1"/>
</dbReference>
<dbReference type="GeneID" id="41839752"/>
<evidence type="ECO:0000313" key="5">
    <source>
        <dbReference type="Proteomes" id="UP000027986"/>
    </source>
</evidence>
<organism evidence="4 5">
    <name type="scientific">Dermacoccus nishinomiyaensis</name>
    <dbReference type="NCBI Taxonomy" id="1274"/>
    <lineage>
        <taxon>Bacteria</taxon>
        <taxon>Bacillati</taxon>
        <taxon>Actinomycetota</taxon>
        <taxon>Actinomycetes</taxon>
        <taxon>Micrococcales</taxon>
        <taxon>Dermacoccaceae</taxon>
        <taxon>Dermacoccus</taxon>
    </lineage>
</organism>
<dbReference type="KEGG" id="dni:HX89_00465"/>
<sequence>MQHYSHLDESTREAIFASPPRSFSARDDAQHVGSGLGASLYMPGTRPQLADDVVTHYARGLVSTVWCLEDSISESEVPAAQANIVTHLAALAARFPTPDDVAAALPLIFVRVRTPQQLRDLATLVNEGPGGESTWSSAVLAGFVMPKFTGANAPAYFDALAEASALAGYRLLAMPVVETPGLLHRETRGGLLSAVSTLLAPHRDVVACVRIGGTDLGAALGLRRPRELTIYNIGPVADVVYDIVNVFGRTDGTGFPISGPVWEYFANSRRLFKPQLRETPFRALEHDDIREELLEENLDGLVRELALDRANGLTGKTIIHPQHVGIVHALSVVSSEEHADAVDILAKHASGGGVQASSAGNKMNEAGPHRGWAERTMTRAELFGVARPGLGMVDFLLAHVEALSGRGAGNPAGEQA</sequence>
<evidence type="ECO:0000313" key="4">
    <source>
        <dbReference type="EMBL" id="AIF39725.1"/>
    </source>
</evidence>
<keyword evidence="3" id="KW-0460">Magnesium</keyword>
<proteinExistence type="predicted"/>
<dbReference type="GO" id="GO:0003824">
    <property type="term" value="F:catalytic activity"/>
    <property type="evidence" value="ECO:0007669"/>
    <property type="project" value="InterPro"/>
</dbReference>
<dbReference type="AlphaFoldDB" id="A0A075JDK7"/>
<dbReference type="InterPro" id="IPR015813">
    <property type="entry name" value="Pyrv/PenolPyrv_kinase-like_dom"/>
</dbReference>
<comment type="cofactor">
    <cofactor evidence="1">
        <name>Mg(2+)</name>
        <dbReference type="ChEBI" id="CHEBI:18420"/>
    </cofactor>
</comment>